<keyword evidence="2" id="KW-0378">Hydrolase</keyword>
<dbReference type="SUPFAM" id="SSF56219">
    <property type="entry name" value="DNase I-like"/>
    <property type="match status" value="1"/>
</dbReference>
<dbReference type="AlphaFoldDB" id="A0A8I3AFA8"/>
<dbReference type="PANTHER" id="PTHR11200:SF300">
    <property type="entry name" value="TYPE II INOSITOL 1,4,5-TRISPHOSPHATE 5-PHOSPHATASE"/>
    <property type="match status" value="1"/>
</dbReference>
<name>A0A8I3AFA8_9AGAM</name>
<dbReference type="Pfam" id="PF22669">
    <property type="entry name" value="Exo_endo_phos2"/>
    <property type="match status" value="1"/>
</dbReference>
<evidence type="ECO:0000259" key="1">
    <source>
        <dbReference type="SMART" id="SM00128"/>
    </source>
</evidence>
<comment type="caution">
    <text evidence="2">The sequence shown here is derived from an EMBL/GenBank/DDBJ whole genome shotgun (WGS) entry which is preliminary data.</text>
</comment>
<feature type="domain" description="Inositol polyphosphate-related phosphatase" evidence="1">
    <location>
        <begin position="240"/>
        <end position="601"/>
    </location>
</feature>
<dbReference type="Proteomes" id="UP000683000">
    <property type="component" value="Unassembled WGS sequence"/>
</dbReference>
<keyword evidence="2" id="KW-0269">Exonuclease</keyword>
<dbReference type="InterPro" id="IPR000300">
    <property type="entry name" value="IPPc"/>
</dbReference>
<keyword evidence="3" id="KW-1185">Reference proteome</keyword>
<dbReference type="InterPro" id="IPR036691">
    <property type="entry name" value="Endo/exonu/phosph_ase_sf"/>
</dbReference>
<proteinExistence type="predicted"/>
<evidence type="ECO:0000313" key="2">
    <source>
        <dbReference type="EMBL" id="KAG6380241.1"/>
    </source>
</evidence>
<dbReference type="EMBL" id="JAGFBS010000003">
    <property type="protein sequence ID" value="KAG6380241.1"/>
    <property type="molecule type" value="Genomic_DNA"/>
</dbReference>
<organism evidence="2 3">
    <name type="scientific">Boletus reticuloceps</name>
    <dbReference type="NCBI Taxonomy" id="495285"/>
    <lineage>
        <taxon>Eukaryota</taxon>
        <taxon>Fungi</taxon>
        <taxon>Dikarya</taxon>
        <taxon>Basidiomycota</taxon>
        <taxon>Agaricomycotina</taxon>
        <taxon>Agaricomycetes</taxon>
        <taxon>Agaricomycetidae</taxon>
        <taxon>Boletales</taxon>
        <taxon>Boletineae</taxon>
        <taxon>Boletaceae</taxon>
        <taxon>Boletoideae</taxon>
        <taxon>Boletus</taxon>
    </lineage>
</organism>
<dbReference type="InterPro" id="IPR046985">
    <property type="entry name" value="IP5"/>
</dbReference>
<dbReference type="OrthoDB" id="7862313at2759"/>
<reference evidence="2" key="1">
    <citation type="submission" date="2021-03" db="EMBL/GenBank/DDBJ databases">
        <title>Evolutionary innovations through gain and loss of genes in the ectomycorrhizal Boletales.</title>
        <authorList>
            <person name="Wu G."/>
            <person name="Miyauchi S."/>
            <person name="Morin E."/>
            <person name="Yang Z.-L."/>
            <person name="Xu J."/>
            <person name="Martin F.M."/>
        </authorList>
    </citation>
    <scope>NUCLEOTIDE SEQUENCE</scope>
    <source>
        <strain evidence="2">BR01</strain>
    </source>
</reference>
<dbReference type="GO" id="GO:0004527">
    <property type="term" value="F:exonuclease activity"/>
    <property type="evidence" value="ECO:0007669"/>
    <property type="project" value="UniProtKB-KW"/>
</dbReference>
<dbReference type="PANTHER" id="PTHR11200">
    <property type="entry name" value="INOSITOL 5-PHOSPHATASE"/>
    <property type="match status" value="1"/>
</dbReference>
<keyword evidence="2" id="KW-0540">Nuclease</keyword>
<dbReference type="GO" id="GO:0046856">
    <property type="term" value="P:phosphatidylinositol dephosphorylation"/>
    <property type="evidence" value="ECO:0007669"/>
    <property type="project" value="InterPro"/>
</dbReference>
<accession>A0A8I3AFA8</accession>
<dbReference type="Gene3D" id="3.60.10.10">
    <property type="entry name" value="Endonuclease/exonuclease/phosphatase"/>
    <property type="match status" value="1"/>
</dbReference>
<dbReference type="SMART" id="SM00128">
    <property type="entry name" value="IPPc"/>
    <property type="match status" value="1"/>
</dbReference>
<dbReference type="GO" id="GO:0004439">
    <property type="term" value="F:phosphatidylinositol-4,5-bisphosphate 5-phosphatase activity"/>
    <property type="evidence" value="ECO:0007669"/>
    <property type="project" value="TreeGrafter"/>
</dbReference>
<dbReference type="GO" id="GO:0004519">
    <property type="term" value="F:endonuclease activity"/>
    <property type="evidence" value="ECO:0007669"/>
    <property type="project" value="UniProtKB-KW"/>
</dbReference>
<sequence length="623" mass="69109">MSMSSRQDDVVRSLLRPSENLRCLLDVEPAVHDAGGAPPARTDSTDTPVRRRLVAVVTHRFNNALDTEVGSLLVLNATATSGVLKVVDALPITEHFVLAVAQTDPTDLPRAETDPSAPTESLSAWLLSIRRDAQDTRSLAFAVGARHTPKLQSFTAECRRLKEIAATTHPVGTAFAWVDAYVSDLSSRRLDLRLRKQPLLARLSRAIAGLPGDDVCDISIVRRDWIEQVAAKEASSGNVEHLKIRLGTFNVNGKAPSQDLYPWIRSSGSESQPKPGWISPLKLSPFEFSSDPFHQELRENNLLTATADLQAFGDPDMLVLGFRKDEWLTAIFAGLGEKRVLYEKLASRQLVGMLLIVIVKKVLVPCFTDVRSCDAGSGIMRFMGNKGATAIRLEFTPKVLDPQSTTHRPTILTFVNAHLAASDEMVDRRNYDFQELSTRLTFSPNGSNGSYPSISFVGDTYNVYQSDVLFWMVYLNYRLDLPDGDTRKLLFSHTSGIDGIQTLLLYDQLRAAIRSNNAFSDFTEHPITHLPTYRLVLGASASKDRLGYDMKRKPAWTDRILYMSPPDVKVAQVAYRSHPEITMSDHQPVSADFDVSVRTCRARQGALECLPVEAAPTRVCSWL</sequence>
<keyword evidence="2" id="KW-0255">Endonuclease</keyword>
<gene>
    <name evidence="2" type="ORF">JVT61DRAFT_8333</name>
</gene>
<evidence type="ECO:0000313" key="3">
    <source>
        <dbReference type="Proteomes" id="UP000683000"/>
    </source>
</evidence>
<protein>
    <submittedName>
        <fullName evidence="2">Endonuclease/exonuclease/phosphatase</fullName>
    </submittedName>
</protein>